<dbReference type="InterPro" id="IPR039563">
    <property type="entry name" value="Peptidase_C39_single_dom"/>
</dbReference>
<dbReference type="OrthoDB" id="5611441at2"/>
<dbReference type="CDD" id="cd02549">
    <property type="entry name" value="Peptidase_C39A"/>
    <property type="match status" value="1"/>
</dbReference>
<keyword evidence="3" id="KW-1185">Reference proteome</keyword>
<dbReference type="SMART" id="SM00028">
    <property type="entry name" value="TPR"/>
    <property type="match status" value="3"/>
</dbReference>
<dbReference type="Proteomes" id="UP000256763">
    <property type="component" value="Unassembled WGS sequence"/>
</dbReference>
<dbReference type="InterPro" id="IPR011990">
    <property type="entry name" value="TPR-like_helical_dom_sf"/>
</dbReference>
<name>A0A3E0WFJ5_9GAMM</name>
<evidence type="ECO:0000313" key="2">
    <source>
        <dbReference type="EMBL" id="RFA31700.1"/>
    </source>
</evidence>
<dbReference type="Gene3D" id="1.25.40.10">
    <property type="entry name" value="Tetratricopeptide repeat domain"/>
    <property type="match status" value="1"/>
</dbReference>
<feature type="domain" description="Peptidase C39-like" evidence="1">
    <location>
        <begin position="68"/>
        <end position="179"/>
    </location>
</feature>
<dbReference type="InterPro" id="IPR019734">
    <property type="entry name" value="TPR_rpt"/>
</dbReference>
<dbReference type="AlphaFoldDB" id="A0A3E0WFJ5"/>
<comment type="caution">
    <text evidence="2">The sequence shown here is derived from an EMBL/GenBank/DDBJ whole genome shotgun (WGS) entry which is preliminary data.</text>
</comment>
<evidence type="ECO:0000259" key="1">
    <source>
        <dbReference type="Pfam" id="PF13529"/>
    </source>
</evidence>
<gene>
    <name evidence="2" type="ORF">CAL65_21700</name>
</gene>
<protein>
    <recommendedName>
        <fullName evidence="1">Peptidase C39-like domain-containing protein</fullName>
    </recommendedName>
</protein>
<evidence type="ECO:0000313" key="3">
    <source>
        <dbReference type="Proteomes" id="UP000256763"/>
    </source>
</evidence>
<organism evidence="2 3">
    <name type="scientific">Alkalilimnicola ehrlichii</name>
    <dbReference type="NCBI Taxonomy" id="351052"/>
    <lineage>
        <taxon>Bacteria</taxon>
        <taxon>Pseudomonadati</taxon>
        <taxon>Pseudomonadota</taxon>
        <taxon>Gammaproteobacteria</taxon>
        <taxon>Chromatiales</taxon>
        <taxon>Ectothiorhodospiraceae</taxon>
        <taxon>Alkalilimnicola</taxon>
    </lineage>
</organism>
<accession>A0A3E0WFJ5</accession>
<dbReference type="Gene3D" id="3.90.70.10">
    <property type="entry name" value="Cysteine proteinases"/>
    <property type="match status" value="1"/>
</dbReference>
<dbReference type="Pfam" id="PF13529">
    <property type="entry name" value="Peptidase_C39_2"/>
    <property type="match status" value="1"/>
</dbReference>
<dbReference type="NCBIfam" id="NF033920">
    <property type="entry name" value="C39_PA2778_fam"/>
    <property type="match status" value="1"/>
</dbReference>
<dbReference type="EMBL" id="NFZW01000042">
    <property type="protein sequence ID" value="RFA31700.1"/>
    <property type="molecule type" value="Genomic_DNA"/>
</dbReference>
<sequence>MSLALPISSPLFGVLVPAIKVKRVLVTKTAINRFVFVAIVAILAGCASLDRQAPGELAPPPEPIELADVPFFPQTEHQCGPAALATVLAWSGVETDAETLSPQLYIPAREGTLQHEIVAQARQHDRLAYQIPAEPQALLAELAAGNPVLVLQNLGLNWLPYWHYAVVVGYDPEADHFILRSGTHKRHTTARRTFDRTWARSNRWAIVAVEPTEVPASAAPSSYLAAAFELEQAGRVDAAQHAYRSGLKHWPNEPNLALALGNSYYSDGDVDMAIDIYQHAIARGAYSGPLYNNLATALAEREQWAAAEAAARSAIALNDAHREHYRKTLTTIRCRQSNSCQP</sequence>
<reference evidence="3" key="1">
    <citation type="submission" date="2017-05" db="EMBL/GenBank/DDBJ databases">
        <authorList>
            <person name="Sharma S."/>
            <person name="Sidhu C."/>
            <person name="Pinnaka A.K."/>
        </authorList>
    </citation>
    <scope>NUCLEOTIDE SEQUENCE [LARGE SCALE GENOMIC DNA]</scope>
    <source>
        <strain evidence="3">AK93</strain>
    </source>
</reference>
<dbReference type="SUPFAM" id="SSF48452">
    <property type="entry name" value="TPR-like"/>
    <property type="match status" value="1"/>
</dbReference>
<dbReference type="InterPro" id="IPR039564">
    <property type="entry name" value="Peptidase_C39-like"/>
</dbReference>
<proteinExistence type="predicted"/>